<sequence length="94" mass="10815">MQADCLSWRGRQYGQWRSRKGLLLYDRQLSDDCVYGRHTRCFFATDVMATTVISATNPLILTVIIKDLWAFSKRNASKNTRDEVKSLKKIKGGD</sequence>
<organism evidence="1 2">
    <name type="scientific">Coemansia aciculifera</name>
    <dbReference type="NCBI Taxonomy" id="417176"/>
    <lineage>
        <taxon>Eukaryota</taxon>
        <taxon>Fungi</taxon>
        <taxon>Fungi incertae sedis</taxon>
        <taxon>Zoopagomycota</taxon>
        <taxon>Kickxellomycotina</taxon>
        <taxon>Kickxellomycetes</taxon>
        <taxon>Kickxellales</taxon>
        <taxon>Kickxellaceae</taxon>
        <taxon>Coemansia</taxon>
    </lineage>
</organism>
<protein>
    <submittedName>
        <fullName evidence="1">Uncharacterized protein</fullName>
    </submittedName>
</protein>
<evidence type="ECO:0000313" key="2">
    <source>
        <dbReference type="Proteomes" id="UP001140074"/>
    </source>
</evidence>
<dbReference type="AlphaFoldDB" id="A0A9W8M6L0"/>
<proteinExistence type="predicted"/>
<evidence type="ECO:0000313" key="1">
    <source>
        <dbReference type="EMBL" id="KAJ2866032.1"/>
    </source>
</evidence>
<reference evidence="1" key="1">
    <citation type="submission" date="2022-07" db="EMBL/GenBank/DDBJ databases">
        <title>Phylogenomic reconstructions and comparative analyses of Kickxellomycotina fungi.</title>
        <authorList>
            <person name="Reynolds N.K."/>
            <person name="Stajich J.E."/>
            <person name="Barry K."/>
            <person name="Grigoriev I.V."/>
            <person name="Crous P."/>
            <person name="Smith M.E."/>
        </authorList>
    </citation>
    <scope>NUCLEOTIDE SEQUENCE</scope>
    <source>
        <strain evidence="1">RSA 476</strain>
    </source>
</reference>
<name>A0A9W8M6L0_9FUNG</name>
<gene>
    <name evidence="1" type="ORF">GGH94_001807</name>
</gene>
<dbReference type="EMBL" id="JANBUY010000046">
    <property type="protein sequence ID" value="KAJ2866032.1"/>
    <property type="molecule type" value="Genomic_DNA"/>
</dbReference>
<dbReference type="Proteomes" id="UP001140074">
    <property type="component" value="Unassembled WGS sequence"/>
</dbReference>
<accession>A0A9W8M6L0</accession>
<keyword evidence="2" id="KW-1185">Reference proteome</keyword>
<comment type="caution">
    <text evidence="1">The sequence shown here is derived from an EMBL/GenBank/DDBJ whole genome shotgun (WGS) entry which is preliminary data.</text>
</comment>